<dbReference type="OrthoDB" id="6909516at2"/>
<comment type="caution">
    <text evidence="1">The sequence shown here is derived from an EMBL/GenBank/DDBJ whole genome shotgun (WGS) entry which is preliminary data.</text>
</comment>
<evidence type="ECO:0000313" key="2">
    <source>
        <dbReference type="Proteomes" id="UP000031535"/>
    </source>
</evidence>
<organism evidence="1 2">
    <name type="scientific">Pseudomonas batumici</name>
    <dbReference type="NCBI Taxonomy" id="226910"/>
    <lineage>
        <taxon>Bacteria</taxon>
        <taxon>Pseudomonadati</taxon>
        <taxon>Pseudomonadota</taxon>
        <taxon>Gammaproteobacteria</taxon>
        <taxon>Pseudomonadales</taxon>
        <taxon>Pseudomonadaceae</taxon>
        <taxon>Pseudomonas</taxon>
    </lineage>
</organism>
<sequence length="94" mass="10446">MTNFRPLQSNLTDAPVLYLKLDVPVRNLYEFAIQRLKAARDLSHSLTCMSIGNTCDRDLQHFAAAAYLLQQDGCDALDAMQGRFTDPQASALQA</sequence>
<dbReference type="RefSeq" id="WP_040064046.1">
    <property type="nucleotide sequence ID" value="NZ_JXDG01000008.1"/>
</dbReference>
<dbReference type="PATRIC" id="fig|226910.6.peg.801"/>
<protein>
    <submittedName>
        <fullName evidence="1">Uncharacterized protein</fullName>
    </submittedName>
</protein>
<name>A0A0C2F2R2_9PSED</name>
<keyword evidence="2" id="KW-1185">Reference proteome</keyword>
<accession>A0A0C2F2R2</accession>
<gene>
    <name evidence="1" type="ORF">UCMB321_0807</name>
</gene>
<dbReference type="EMBL" id="JXDG01000008">
    <property type="protein sequence ID" value="KIH85338.1"/>
    <property type="molecule type" value="Genomic_DNA"/>
</dbReference>
<reference evidence="1 2" key="1">
    <citation type="submission" date="2015-01" db="EMBL/GenBank/DDBJ databases">
        <title>Complete genome of Pseudomonas batumici UCM B-321 producer of the batumin antibiotic with strong antistaphilococcal and potential anticancer activity.</title>
        <authorList>
            <person name="Klochko V.V."/>
            <person name="Zelena L.B."/>
            <person name="Elena K.A."/>
            <person name="Reva O.N."/>
        </authorList>
    </citation>
    <scope>NUCLEOTIDE SEQUENCE [LARGE SCALE GENOMIC DNA]</scope>
    <source>
        <strain evidence="1 2">UCM B-321</strain>
    </source>
</reference>
<evidence type="ECO:0000313" key="1">
    <source>
        <dbReference type="EMBL" id="KIH85338.1"/>
    </source>
</evidence>
<proteinExistence type="predicted"/>
<dbReference type="AlphaFoldDB" id="A0A0C2F2R2"/>
<dbReference type="Proteomes" id="UP000031535">
    <property type="component" value="Unassembled WGS sequence"/>
</dbReference>